<dbReference type="AlphaFoldDB" id="A0A6A5Y0E4"/>
<dbReference type="GeneID" id="54278113"/>
<keyword evidence="1" id="KW-1133">Transmembrane helix</keyword>
<feature type="transmembrane region" description="Helical" evidence="1">
    <location>
        <begin position="28"/>
        <end position="48"/>
    </location>
</feature>
<gene>
    <name evidence="2" type="ORF">BU24DRAFT_102897</name>
</gene>
<protein>
    <submittedName>
        <fullName evidence="2">Uncharacterized protein</fullName>
    </submittedName>
</protein>
<keyword evidence="1" id="KW-0472">Membrane</keyword>
<dbReference type="Proteomes" id="UP000799778">
    <property type="component" value="Unassembled WGS sequence"/>
</dbReference>
<proteinExistence type="predicted"/>
<accession>A0A6A5Y0E4</accession>
<dbReference type="EMBL" id="ML978067">
    <property type="protein sequence ID" value="KAF2018696.1"/>
    <property type="molecule type" value="Genomic_DNA"/>
</dbReference>
<evidence type="ECO:0000313" key="2">
    <source>
        <dbReference type="EMBL" id="KAF2018696.1"/>
    </source>
</evidence>
<dbReference type="RefSeq" id="XP_033387035.1">
    <property type="nucleotide sequence ID" value="XM_033520716.1"/>
</dbReference>
<name>A0A6A5Y0E4_9PLEO</name>
<evidence type="ECO:0000256" key="1">
    <source>
        <dbReference type="SAM" id="Phobius"/>
    </source>
</evidence>
<evidence type="ECO:0000313" key="3">
    <source>
        <dbReference type="Proteomes" id="UP000799778"/>
    </source>
</evidence>
<reference evidence="2" key="1">
    <citation type="journal article" date="2020" name="Stud. Mycol.">
        <title>101 Dothideomycetes genomes: a test case for predicting lifestyles and emergence of pathogens.</title>
        <authorList>
            <person name="Haridas S."/>
            <person name="Albert R."/>
            <person name="Binder M."/>
            <person name="Bloem J."/>
            <person name="Labutti K."/>
            <person name="Salamov A."/>
            <person name="Andreopoulos B."/>
            <person name="Baker S."/>
            <person name="Barry K."/>
            <person name="Bills G."/>
            <person name="Bluhm B."/>
            <person name="Cannon C."/>
            <person name="Castanera R."/>
            <person name="Culley D."/>
            <person name="Daum C."/>
            <person name="Ezra D."/>
            <person name="Gonzalez J."/>
            <person name="Henrissat B."/>
            <person name="Kuo A."/>
            <person name="Liang C."/>
            <person name="Lipzen A."/>
            <person name="Lutzoni F."/>
            <person name="Magnuson J."/>
            <person name="Mondo S."/>
            <person name="Nolan M."/>
            <person name="Ohm R."/>
            <person name="Pangilinan J."/>
            <person name="Park H.-J."/>
            <person name="Ramirez L."/>
            <person name="Alfaro M."/>
            <person name="Sun H."/>
            <person name="Tritt A."/>
            <person name="Yoshinaga Y."/>
            <person name="Zwiers L.-H."/>
            <person name="Turgeon B."/>
            <person name="Goodwin S."/>
            <person name="Spatafora J."/>
            <person name="Crous P."/>
            <person name="Grigoriev I."/>
        </authorList>
    </citation>
    <scope>NUCLEOTIDE SEQUENCE</scope>
    <source>
        <strain evidence="2">CBS 175.79</strain>
    </source>
</reference>
<organism evidence="2 3">
    <name type="scientific">Aaosphaeria arxii CBS 175.79</name>
    <dbReference type="NCBI Taxonomy" id="1450172"/>
    <lineage>
        <taxon>Eukaryota</taxon>
        <taxon>Fungi</taxon>
        <taxon>Dikarya</taxon>
        <taxon>Ascomycota</taxon>
        <taxon>Pezizomycotina</taxon>
        <taxon>Dothideomycetes</taxon>
        <taxon>Pleosporomycetidae</taxon>
        <taxon>Pleosporales</taxon>
        <taxon>Pleosporales incertae sedis</taxon>
        <taxon>Aaosphaeria</taxon>
    </lineage>
</organism>
<sequence>MYVRTGRHCQLALRSSRNLGRLALSSPAIVPASFFSSSLFGVSSPYYLRMGTPYSKRYPHGHSGGFASAQAMIDRRAAFWQTGTHLDTPTLVIPNYCIFPPCAIIASGGRTPRTRRTRPIRGAPRTIGRVRLQQYEAIAVDVEEAQCLPIIAGSQQTKVDHLYSHVLPASSRSQLKKTCSHDNIIVYLVLPAQE</sequence>
<keyword evidence="1" id="KW-0812">Transmembrane</keyword>
<keyword evidence="3" id="KW-1185">Reference proteome</keyword>